<dbReference type="InterPro" id="IPR005467">
    <property type="entry name" value="His_kinase_dom"/>
</dbReference>
<feature type="transmembrane region" description="Helical" evidence="19">
    <location>
        <begin position="47"/>
        <end position="67"/>
    </location>
</feature>
<evidence type="ECO:0000256" key="4">
    <source>
        <dbReference type="ARBA" id="ARBA00022553"/>
    </source>
</evidence>
<dbReference type="InterPro" id="IPR036097">
    <property type="entry name" value="HisK_dim/P_sf"/>
</dbReference>
<feature type="domain" description="PAC" evidence="23">
    <location>
        <begin position="264"/>
        <end position="316"/>
    </location>
</feature>
<dbReference type="PANTHER" id="PTHR45339">
    <property type="entry name" value="HYBRID SIGNAL TRANSDUCTION HISTIDINE KINASE J"/>
    <property type="match status" value="1"/>
</dbReference>
<evidence type="ECO:0000256" key="18">
    <source>
        <dbReference type="SAM" id="Coils"/>
    </source>
</evidence>
<gene>
    <name evidence="24" type="ORF">EV672_10911</name>
</gene>
<dbReference type="CDD" id="cd00082">
    <property type="entry name" value="HisKA"/>
    <property type="match status" value="1"/>
</dbReference>
<evidence type="ECO:0000256" key="15">
    <source>
        <dbReference type="ARBA" id="ARBA00058004"/>
    </source>
</evidence>
<dbReference type="InterPro" id="IPR036890">
    <property type="entry name" value="HATPase_C_sf"/>
</dbReference>
<dbReference type="InterPro" id="IPR003594">
    <property type="entry name" value="HATPase_dom"/>
</dbReference>
<comment type="catalytic activity">
    <reaction evidence="1">
        <text>ATP + protein L-histidine = ADP + protein N-phospho-L-histidine.</text>
        <dbReference type="EC" id="2.7.13.3"/>
    </reaction>
</comment>
<evidence type="ECO:0000259" key="21">
    <source>
        <dbReference type="PROSITE" id="PS50110"/>
    </source>
</evidence>
<dbReference type="CDD" id="cd00130">
    <property type="entry name" value="PAS"/>
    <property type="match status" value="1"/>
</dbReference>
<feature type="transmembrane region" description="Helical" evidence="19">
    <location>
        <begin position="87"/>
        <end position="106"/>
    </location>
</feature>
<dbReference type="CDD" id="cd17546">
    <property type="entry name" value="REC_hyHK_CKI1_RcsC-like"/>
    <property type="match status" value="1"/>
</dbReference>
<evidence type="ECO:0000313" key="25">
    <source>
        <dbReference type="Proteomes" id="UP000294593"/>
    </source>
</evidence>
<dbReference type="FunFam" id="1.10.287.130:FF:000004">
    <property type="entry name" value="Ethylene receptor 1"/>
    <property type="match status" value="1"/>
</dbReference>
<dbReference type="InterPro" id="IPR013655">
    <property type="entry name" value="PAS_fold_3"/>
</dbReference>
<evidence type="ECO:0000256" key="17">
    <source>
        <dbReference type="PROSITE-ProRule" id="PRU00169"/>
    </source>
</evidence>
<dbReference type="RefSeq" id="WP_133610479.1">
    <property type="nucleotide sequence ID" value="NZ_SNXW01000009.1"/>
</dbReference>
<comment type="subcellular location">
    <subcellularLocation>
        <location evidence="2">Membrane</location>
        <topology evidence="2">Multi-pass membrane protein</topology>
    </subcellularLocation>
</comment>
<dbReference type="SMART" id="SM00091">
    <property type="entry name" value="PAS"/>
    <property type="match status" value="1"/>
</dbReference>
<dbReference type="Gene3D" id="1.10.287.130">
    <property type="match status" value="1"/>
</dbReference>
<dbReference type="GO" id="GO:0000155">
    <property type="term" value="F:phosphorelay sensor kinase activity"/>
    <property type="evidence" value="ECO:0007669"/>
    <property type="project" value="InterPro"/>
</dbReference>
<evidence type="ECO:0000256" key="9">
    <source>
        <dbReference type="ARBA" id="ARBA00022777"/>
    </source>
</evidence>
<dbReference type="Pfam" id="PF13426">
    <property type="entry name" value="PAS_9"/>
    <property type="match status" value="1"/>
</dbReference>
<dbReference type="SUPFAM" id="SSF47384">
    <property type="entry name" value="Homodimeric domain of signal transducing histidine kinase"/>
    <property type="match status" value="1"/>
</dbReference>
<keyword evidence="6 19" id="KW-0812">Transmembrane</keyword>
<dbReference type="Pfam" id="PF00072">
    <property type="entry name" value="Response_reg"/>
    <property type="match status" value="1"/>
</dbReference>
<dbReference type="InterPro" id="IPR000700">
    <property type="entry name" value="PAS-assoc_C"/>
</dbReference>
<dbReference type="SMART" id="SM00387">
    <property type="entry name" value="HATPase_c"/>
    <property type="match status" value="1"/>
</dbReference>
<organism evidence="24 25">
    <name type="scientific">Aquabacterium commune</name>
    <dbReference type="NCBI Taxonomy" id="70586"/>
    <lineage>
        <taxon>Bacteria</taxon>
        <taxon>Pseudomonadati</taxon>
        <taxon>Pseudomonadota</taxon>
        <taxon>Betaproteobacteria</taxon>
        <taxon>Burkholderiales</taxon>
        <taxon>Aquabacterium</taxon>
    </lineage>
</organism>
<dbReference type="Pfam" id="PF08447">
    <property type="entry name" value="PAS_3"/>
    <property type="match status" value="1"/>
</dbReference>
<evidence type="ECO:0000256" key="10">
    <source>
        <dbReference type="ARBA" id="ARBA00022840"/>
    </source>
</evidence>
<dbReference type="InterPro" id="IPR000014">
    <property type="entry name" value="PAS"/>
</dbReference>
<evidence type="ECO:0000256" key="7">
    <source>
        <dbReference type="ARBA" id="ARBA00022729"/>
    </source>
</evidence>
<protein>
    <recommendedName>
        <fullName evidence="16">Virulence sensor protein BvgS</fullName>
        <ecNumber evidence="3">2.7.13.3</ecNumber>
    </recommendedName>
</protein>
<evidence type="ECO:0000256" key="8">
    <source>
        <dbReference type="ARBA" id="ARBA00022741"/>
    </source>
</evidence>
<evidence type="ECO:0000256" key="6">
    <source>
        <dbReference type="ARBA" id="ARBA00022692"/>
    </source>
</evidence>
<evidence type="ECO:0000256" key="13">
    <source>
        <dbReference type="ARBA" id="ARBA00023026"/>
    </source>
</evidence>
<keyword evidence="13" id="KW-0843">Virulence</keyword>
<dbReference type="SMART" id="SM00448">
    <property type="entry name" value="REC"/>
    <property type="match status" value="1"/>
</dbReference>
<reference evidence="24 25" key="1">
    <citation type="submission" date="2019-03" db="EMBL/GenBank/DDBJ databases">
        <title>Genomic Encyclopedia of Type Strains, Phase IV (KMG-IV): sequencing the most valuable type-strain genomes for metagenomic binning, comparative biology and taxonomic classification.</title>
        <authorList>
            <person name="Goeker M."/>
        </authorList>
    </citation>
    <scope>NUCLEOTIDE SEQUENCE [LARGE SCALE GENOMIC DNA]</scope>
    <source>
        <strain evidence="24 25">DSM 11901</strain>
    </source>
</reference>
<dbReference type="OrthoDB" id="8552871at2"/>
<dbReference type="InterPro" id="IPR011006">
    <property type="entry name" value="CheY-like_superfamily"/>
</dbReference>
<dbReference type="Gene3D" id="3.30.450.20">
    <property type="entry name" value="PAS domain"/>
    <property type="match status" value="2"/>
</dbReference>
<keyword evidence="11 19" id="KW-1133">Transmembrane helix</keyword>
<evidence type="ECO:0000256" key="14">
    <source>
        <dbReference type="ARBA" id="ARBA00023136"/>
    </source>
</evidence>
<dbReference type="GO" id="GO:0005524">
    <property type="term" value="F:ATP binding"/>
    <property type="evidence" value="ECO:0007669"/>
    <property type="project" value="UniProtKB-KW"/>
</dbReference>
<keyword evidence="5" id="KW-0808">Transferase</keyword>
<dbReference type="PROSITE" id="PS50110">
    <property type="entry name" value="RESPONSE_REGULATORY"/>
    <property type="match status" value="1"/>
</dbReference>
<dbReference type="Pfam" id="PF13493">
    <property type="entry name" value="DUF4118"/>
    <property type="match status" value="1"/>
</dbReference>
<comment type="function">
    <text evidence="15">Member of the two-component regulatory system BvgS/BvgA. Phosphorylates BvgA via a four-step phosphorelay in response to environmental signals.</text>
</comment>
<keyword evidence="25" id="KW-1185">Reference proteome</keyword>
<dbReference type="InterPro" id="IPR003661">
    <property type="entry name" value="HisK_dim/P_dom"/>
</dbReference>
<feature type="domain" description="Response regulatory" evidence="21">
    <location>
        <begin position="728"/>
        <end position="845"/>
    </location>
</feature>
<dbReference type="PROSITE" id="PS50112">
    <property type="entry name" value="PAS"/>
    <property type="match status" value="1"/>
</dbReference>
<evidence type="ECO:0000256" key="2">
    <source>
        <dbReference type="ARBA" id="ARBA00004141"/>
    </source>
</evidence>
<dbReference type="SMART" id="SM00388">
    <property type="entry name" value="HisKA"/>
    <property type="match status" value="1"/>
</dbReference>
<dbReference type="EMBL" id="SNXW01000009">
    <property type="protein sequence ID" value="TDP80972.1"/>
    <property type="molecule type" value="Genomic_DNA"/>
</dbReference>
<keyword evidence="9" id="KW-0418">Kinase</keyword>
<evidence type="ECO:0000256" key="19">
    <source>
        <dbReference type="SAM" id="Phobius"/>
    </source>
</evidence>
<feature type="domain" description="PAC" evidence="23">
    <location>
        <begin position="393"/>
        <end position="444"/>
    </location>
</feature>
<name>A0A4R6R5B4_9BURK</name>
<dbReference type="NCBIfam" id="TIGR00229">
    <property type="entry name" value="sensory_box"/>
    <property type="match status" value="1"/>
</dbReference>
<dbReference type="InterPro" id="IPR035965">
    <property type="entry name" value="PAS-like_dom_sf"/>
</dbReference>
<dbReference type="Gene3D" id="3.40.50.2300">
    <property type="match status" value="1"/>
</dbReference>
<sequence length="850" mass="93096">MSVSRRKLFSLRATAGYAVFAAAWIFLSDRVLGQFSDPETLARFSMFKGLAFVAATSAILWLTLQNVPAEADIQLLGSTPQRSRRTAVLWGVGMPVLATTLQWDFWTHLQPFAWLLSYPAVFVAAWMGGWMAGMLATSVSAALTWLVFLSPHGHWAVRNPGETIAMGVFVTMGLLISMGIEWLHRTEQRSGNSKFEALVEQTLAGIYIVQGDDFLYVNPEFARILGYDSPQQIVQQVRVSELVAEADRERVRAQLQDRFDNPGREVRYGFAGRRRDGSTVALEVHGRGLQTTSGNVVIGLALDVTEQRHTETALRDKQALLDRMSTLAKVGGWGIDVATGMGTRTDGAARILDLDPSDPASLTFHDGLKYFQGEHHDRIAQTLRQAVERGEPYALELQLTSAKGAVKWIRTQGEPVQCDGRVVRIEGAIQDISEVQQARAALQAHQERLEQTVRERTAELEAARQEAERLTRIKSEFLANMSHEIRTPLNGVLGLAQIGLRDHSGPARQVFEQINASGRLLLGIINDILDFSKIEAGKLHIELQPVDLRALIDRTVAVVRERADGKGLAIHVALADDLPPTCMGDALRLEQILLNLLSNAVKFTAQGEVHVHASLRHTRLVLTVTDTGIGMRPSQVDRLFQPFEQADGSTTRQYGGTGLGLTITKRLVEMLEGDIQVHSAPGQGTRFEVSLPFLPAQAAPAAAHATPQAPATPPAVQPQRLRRLEGLRILAAEDNPVNQMVLTELLAFEGAHVTMSDSGLAVVAELQASGRAAFDVVLMDIQMPLMDGYEATRLIKAFAPTLPVIGQTAHAMAEEHHKCRAAGMVDLVVKPIELEALVQTLLRHAPADFA</sequence>
<dbReference type="PROSITE" id="PS50109">
    <property type="entry name" value="HIS_KIN"/>
    <property type="match status" value="1"/>
</dbReference>
<evidence type="ECO:0000313" key="24">
    <source>
        <dbReference type="EMBL" id="TDP80972.1"/>
    </source>
</evidence>
<dbReference type="Proteomes" id="UP000294593">
    <property type="component" value="Unassembled WGS sequence"/>
</dbReference>
<accession>A0A4R6R5B4</accession>
<dbReference type="PANTHER" id="PTHR45339:SF1">
    <property type="entry name" value="HYBRID SIGNAL TRANSDUCTION HISTIDINE KINASE J"/>
    <property type="match status" value="1"/>
</dbReference>
<feature type="coiled-coil region" evidence="18">
    <location>
        <begin position="432"/>
        <end position="480"/>
    </location>
</feature>
<feature type="transmembrane region" description="Helical" evidence="19">
    <location>
        <begin position="163"/>
        <end position="183"/>
    </location>
</feature>
<evidence type="ECO:0000256" key="12">
    <source>
        <dbReference type="ARBA" id="ARBA00023012"/>
    </source>
</evidence>
<dbReference type="Gene3D" id="1.20.120.620">
    <property type="entry name" value="Backbone structure of the membrane domain of e. Coli histidine kinase receptor kdpd"/>
    <property type="match status" value="1"/>
</dbReference>
<dbReference type="InterPro" id="IPR004358">
    <property type="entry name" value="Sig_transdc_His_kin-like_C"/>
</dbReference>
<dbReference type="FunFam" id="3.30.565.10:FF:000010">
    <property type="entry name" value="Sensor histidine kinase RcsC"/>
    <property type="match status" value="1"/>
</dbReference>
<feature type="domain" description="Histidine kinase" evidence="20">
    <location>
        <begin position="480"/>
        <end position="695"/>
    </location>
</feature>
<dbReference type="EC" id="2.7.13.3" evidence="3"/>
<dbReference type="PRINTS" id="PR00344">
    <property type="entry name" value="BCTRLSENSOR"/>
</dbReference>
<dbReference type="SUPFAM" id="SSF52172">
    <property type="entry name" value="CheY-like"/>
    <property type="match status" value="1"/>
</dbReference>
<feature type="modified residue" description="4-aspartylphosphate" evidence="17">
    <location>
        <position position="780"/>
    </location>
</feature>
<evidence type="ECO:0000256" key="3">
    <source>
        <dbReference type="ARBA" id="ARBA00012438"/>
    </source>
</evidence>
<dbReference type="GO" id="GO:0016020">
    <property type="term" value="C:membrane"/>
    <property type="evidence" value="ECO:0007669"/>
    <property type="project" value="UniProtKB-SubCell"/>
</dbReference>
<keyword evidence="7" id="KW-0732">Signal</keyword>
<keyword evidence="18" id="KW-0175">Coiled coil</keyword>
<keyword evidence="14 19" id="KW-0472">Membrane</keyword>
<evidence type="ECO:0000259" key="22">
    <source>
        <dbReference type="PROSITE" id="PS50112"/>
    </source>
</evidence>
<dbReference type="SUPFAM" id="SSF55874">
    <property type="entry name" value="ATPase domain of HSP90 chaperone/DNA topoisomerase II/histidine kinase"/>
    <property type="match status" value="1"/>
</dbReference>
<feature type="domain" description="PAS" evidence="22">
    <location>
        <begin position="210"/>
        <end position="262"/>
    </location>
</feature>
<comment type="caution">
    <text evidence="24">The sequence shown here is derived from an EMBL/GenBank/DDBJ whole genome shotgun (WGS) entry which is preliminary data.</text>
</comment>
<evidence type="ECO:0000256" key="5">
    <source>
        <dbReference type="ARBA" id="ARBA00022679"/>
    </source>
</evidence>
<dbReference type="Pfam" id="PF02518">
    <property type="entry name" value="HATPase_c"/>
    <property type="match status" value="1"/>
</dbReference>
<dbReference type="SUPFAM" id="SSF55785">
    <property type="entry name" value="PYP-like sensor domain (PAS domain)"/>
    <property type="match status" value="2"/>
</dbReference>
<evidence type="ECO:0000259" key="23">
    <source>
        <dbReference type="PROSITE" id="PS50113"/>
    </source>
</evidence>
<evidence type="ECO:0000259" key="20">
    <source>
        <dbReference type="PROSITE" id="PS50109"/>
    </source>
</evidence>
<dbReference type="InterPro" id="IPR038318">
    <property type="entry name" value="KdpD_sf"/>
</dbReference>
<keyword evidence="10" id="KW-0067">ATP-binding</keyword>
<dbReference type="InterPro" id="IPR025201">
    <property type="entry name" value="KdpD_TM"/>
</dbReference>
<keyword evidence="4 17" id="KW-0597">Phosphoprotein</keyword>
<dbReference type="Pfam" id="PF00512">
    <property type="entry name" value="HisKA"/>
    <property type="match status" value="1"/>
</dbReference>
<feature type="transmembrane region" description="Helical" evidence="19">
    <location>
        <begin position="9"/>
        <end position="27"/>
    </location>
</feature>
<evidence type="ECO:0000256" key="1">
    <source>
        <dbReference type="ARBA" id="ARBA00000085"/>
    </source>
</evidence>
<keyword evidence="8" id="KW-0547">Nucleotide-binding</keyword>
<dbReference type="Gene3D" id="3.30.565.10">
    <property type="entry name" value="Histidine kinase-like ATPase, C-terminal domain"/>
    <property type="match status" value="1"/>
</dbReference>
<proteinExistence type="predicted"/>
<dbReference type="InterPro" id="IPR001789">
    <property type="entry name" value="Sig_transdc_resp-reg_receiver"/>
</dbReference>
<keyword evidence="12" id="KW-0902">Two-component regulatory system</keyword>
<dbReference type="PROSITE" id="PS50113">
    <property type="entry name" value="PAC"/>
    <property type="match status" value="2"/>
</dbReference>
<dbReference type="AlphaFoldDB" id="A0A4R6R5B4"/>
<evidence type="ECO:0000256" key="11">
    <source>
        <dbReference type="ARBA" id="ARBA00022989"/>
    </source>
</evidence>
<dbReference type="CDD" id="cd16922">
    <property type="entry name" value="HATPase_EvgS-ArcB-TorS-like"/>
    <property type="match status" value="1"/>
</dbReference>
<evidence type="ECO:0000256" key="16">
    <source>
        <dbReference type="ARBA" id="ARBA00070152"/>
    </source>
</evidence>